<comment type="caution">
    <text evidence="2">The sequence shown here is derived from an EMBL/GenBank/DDBJ whole genome shotgun (WGS) entry which is preliminary data.</text>
</comment>
<keyword evidence="1" id="KW-1133">Transmembrane helix</keyword>
<feature type="transmembrane region" description="Helical" evidence="1">
    <location>
        <begin position="398"/>
        <end position="421"/>
    </location>
</feature>
<accession>A0AAW8NDN7</accession>
<feature type="transmembrane region" description="Helical" evidence="1">
    <location>
        <begin position="152"/>
        <end position="172"/>
    </location>
</feature>
<evidence type="ECO:0000313" key="3">
    <source>
        <dbReference type="Proteomes" id="UP001262032"/>
    </source>
</evidence>
<feature type="transmembrane region" description="Helical" evidence="1">
    <location>
        <begin position="49"/>
        <end position="71"/>
    </location>
</feature>
<reference evidence="2" key="1">
    <citation type="submission" date="2023-07" db="EMBL/GenBank/DDBJ databases">
        <title>Sorghum-associated microbial communities from plants grown in Nebraska, USA.</title>
        <authorList>
            <person name="Schachtman D."/>
        </authorList>
    </citation>
    <scope>NUCLEOTIDE SEQUENCE</scope>
    <source>
        <strain evidence="2">BE261</strain>
    </source>
</reference>
<dbReference type="GO" id="GO:0015209">
    <property type="term" value="F:cytosine transmembrane transporter activity"/>
    <property type="evidence" value="ECO:0007669"/>
    <property type="project" value="InterPro"/>
</dbReference>
<proteinExistence type="predicted"/>
<keyword evidence="1" id="KW-0812">Transmembrane</keyword>
<dbReference type="EMBL" id="JAVDWN010000017">
    <property type="protein sequence ID" value="MDR7165646.1"/>
    <property type="molecule type" value="Genomic_DNA"/>
</dbReference>
<dbReference type="Proteomes" id="UP001262032">
    <property type="component" value="Unassembled WGS sequence"/>
</dbReference>
<protein>
    <submittedName>
        <fullName evidence="2">Purine-cytosine permease-like protein</fullName>
    </submittedName>
</protein>
<feature type="transmembrane region" description="Helical" evidence="1">
    <location>
        <begin position="371"/>
        <end position="392"/>
    </location>
</feature>
<dbReference type="RefSeq" id="WP_310258249.1">
    <property type="nucleotide sequence ID" value="NZ_JAVDWN010000017.1"/>
</dbReference>
<feature type="transmembrane region" description="Helical" evidence="1">
    <location>
        <begin position="223"/>
        <end position="248"/>
    </location>
</feature>
<feature type="transmembrane region" description="Helical" evidence="1">
    <location>
        <begin position="83"/>
        <end position="107"/>
    </location>
</feature>
<dbReference type="AlphaFoldDB" id="A0AAW8NDN7"/>
<dbReference type="GO" id="GO:0005886">
    <property type="term" value="C:plasma membrane"/>
    <property type="evidence" value="ECO:0007669"/>
    <property type="project" value="TreeGrafter"/>
</dbReference>
<dbReference type="Gene3D" id="1.10.4160.10">
    <property type="entry name" value="Hydantoin permease"/>
    <property type="match status" value="1"/>
</dbReference>
<feature type="transmembrane region" description="Helical" evidence="1">
    <location>
        <begin position="339"/>
        <end position="359"/>
    </location>
</feature>
<feature type="transmembrane region" description="Helical" evidence="1">
    <location>
        <begin position="260"/>
        <end position="279"/>
    </location>
</feature>
<gene>
    <name evidence="2" type="ORF">J2X12_003700</name>
</gene>
<feature type="transmembrane region" description="Helical" evidence="1">
    <location>
        <begin position="312"/>
        <end position="333"/>
    </location>
</feature>
<dbReference type="InterPro" id="IPR030191">
    <property type="entry name" value="CodB"/>
</dbReference>
<organism evidence="2 3">
    <name type="scientific">Pseudarthrobacter oxydans</name>
    <name type="common">Arthrobacter oxydans</name>
    <dbReference type="NCBI Taxonomy" id="1671"/>
    <lineage>
        <taxon>Bacteria</taxon>
        <taxon>Bacillati</taxon>
        <taxon>Actinomycetota</taxon>
        <taxon>Actinomycetes</taxon>
        <taxon>Micrococcales</taxon>
        <taxon>Micrococcaceae</taxon>
        <taxon>Pseudarthrobacter</taxon>
    </lineage>
</organism>
<name>A0AAW8NDN7_PSEOX</name>
<sequence length="448" mass="48309">MSYSNYVLPAAARAGKWSLTMAWWAVFSAMFWIYVAVASAGAVGVVNTIIGMVLTIMTYGAINLVLARFAARTGLTVSLFSRTLFGLVGSALASLIFAATALYYAVFEGSIIAVAFQQYFGGSMVIWYAIVVIYAVPLALGGVQNWLDKLNGLLLPLYLAGLIAVVVASTMIKGVPTDWIGAAAASSALPGWLTSYLIYMGVYIMMMYTFDYARLGRQRDEKFLGTVAFGWVFYAFTFGLNGLVGIYIMSAWKLEASETGVVQAFISSLGFVGLLVILISQTRINTANYFLASENLSAFASRVFKLNLPRSVWVVVCGALAFSLMLTDVLSYLLKALAWQGVFVTAWVAIALVFIGLNWKKQDLVPDIRPTNLKAVSPGAAAWVVASAAGIALTEQTIWPVVAQLTPLITMVLAAGIYYGAYKLSPPQLMSSVESIDPADEELDPAIR</sequence>
<dbReference type="PANTHER" id="PTHR30569">
    <property type="entry name" value="CYTOSINE TRANSPORTER CODB"/>
    <property type="match status" value="1"/>
</dbReference>
<feature type="transmembrane region" description="Helical" evidence="1">
    <location>
        <begin position="119"/>
        <end position="140"/>
    </location>
</feature>
<evidence type="ECO:0000313" key="2">
    <source>
        <dbReference type="EMBL" id="MDR7165646.1"/>
    </source>
</evidence>
<dbReference type="PANTHER" id="PTHR30569:SF0">
    <property type="entry name" value="CYTOSINE PERMEASE"/>
    <property type="match status" value="1"/>
</dbReference>
<feature type="transmembrane region" description="Helical" evidence="1">
    <location>
        <begin position="192"/>
        <end position="211"/>
    </location>
</feature>
<feature type="transmembrane region" description="Helical" evidence="1">
    <location>
        <begin position="21"/>
        <end position="43"/>
    </location>
</feature>
<keyword evidence="1" id="KW-0472">Membrane</keyword>
<evidence type="ECO:0000256" key="1">
    <source>
        <dbReference type="SAM" id="Phobius"/>
    </source>
</evidence>